<dbReference type="PROSITE" id="PS50088">
    <property type="entry name" value="ANK_REPEAT"/>
    <property type="match status" value="2"/>
</dbReference>
<feature type="transmembrane region" description="Helical" evidence="8">
    <location>
        <begin position="528"/>
        <end position="547"/>
    </location>
</feature>
<evidence type="ECO:0000256" key="2">
    <source>
        <dbReference type="ARBA" id="ARBA00022692"/>
    </source>
</evidence>
<dbReference type="PANTHER" id="PTHR24186">
    <property type="entry name" value="PROTEIN PHOSPHATASE 1 REGULATORY SUBUNIT"/>
    <property type="match status" value="1"/>
</dbReference>
<feature type="repeat" description="ANK" evidence="7">
    <location>
        <begin position="331"/>
        <end position="365"/>
    </location>
</feature>
<evidence type="ECO:0000313" key="11">
    <source>
        <dbReference type="Proteomes" id="UP000029121"/>
    </source>
</evidence>
<evidence type="ECO:0000256" key="1">
    <source>
        <dbReference type="ARBA" id="ARBA00004141"/>
    </source>
</evidence>
<dbReference type="GO" id="GO:0005886">
    <property type="term" value="C:plasma membrane"/>
    <property type="evidence" value="ECO:0007669"/>
    <property type="project" value="TreeGrafter"/>
</dbReference>
<dbReference type="Gene3D" id="1.25.40.20">
    <property type="entry name" value="Ankyrin repeat-containing domain"/>
    <property type="match status" value="3"/>
</dbReference>
<dbReference type="Pfam" id="PF12796">
    <property type="entry name" value="Ank_2"/>
    <property type="match status" value="1"/>
</dbReference>
<reference evidence="11" key="1">
    <citation type="journal article" date="2013" name="Nat. Genet.">
        <title>The Capsella rubella genome and the genomic consequences of rapid mating system evolution.</title>
        <authorList>
            <person name="Slotte T."/>
            <person name="Hazzouri K.M."/>
            <person name="Agren J.A."/>
            <person name="Koenig D."/>
            <person name="Maumus F."/>
            <person name="Guo Y.L."/>
            <person name="Steige K."/>
            <person name="Platts A.E."/>
            <person name="Escobar J.S."/>
            <person name="Newman L.K."/>
            <person name="Wang W."/>
            <person name="Mandakova T."/>
            <person name="Vello E."/>
            <person name="Smith L.M."/>
            <person name="Henz S.R."/>
            <person name="Steffen J."/>
            <person name="Takuno S."/>
            <person name="Brandvain Y."/>
            <person name="Coop G."/>
            <person name="Andolfatto P."/>
            <person name="Hu T.T."/>
            <person name="Blanchette M."/>
            <person name="Clark R.M."/>
            <person name="Quesneville H."/>
            <person name="Nordborg M."/>
            <person name="Gaut B.S."/>
            <person name="Lysak M.A."/>
            <person name="Jenkins J."/>
            <person name="Grimwood J."/>
            <person name="Chapman J."/>
            <person name="Prochnik S."/>
            <person name="Shu S."/>
            <person name="Rokhsar D."/>
            <person name="Schmutz J."/>
            <person name="Weigel D."/>
            <person name="Wright S.I."/>
        </authorList>
    </citation>
    <scope>NUCLEOTIDE SEQUENCE [LARGE SCALE GENOMIC DNA]</scope>
    <source>
        <strain evidence="11">cv. Monte Gargano</strain>
    </source>
</reference>
<feature type="transmembrane region" description="Helical" evidence="8">
    <location>
        <begin position="460"/>
        <end position="486"/>
    </location>
</feature>
<protein>
    <recommendedName>
        <fullName evidence="9">PGG domain-containing protein</fullName>
    </recommendedName>
</protein>
<dbReference type="InterPro" id="IPR026961">
    <property type="entry name" value="PGG_dom"/>
</dbReference>
<keyword evidence="11" id="KW-1185">Reference proteome</keyword>
<gene>
    <name evidence="10" type="ORF">CARUB_v10003449mg</name>
</gene>
<evidence type="ECO:0000256" key="3">
    <source>
        <dbReference type="ARBA" id="ARBA00022737"/>
    </source>
</evidence>
<dbReference type="InterPro" id="IPR002110">
    <property type="entry name" value="Ankyrin_rpt"/>
</dbReference>
<dbReference type="Pfam" id="PF13962">
    <property type="entry name" value="PGG"/>
    <property type="match status" value="1"/>
</dbReference>
<dbReference type="PROSITE" id="PS50297">
    <property type="entry name" value="ANK_REP_REGION"/>
    <property type="match status" value="1"/>
</dbReference>
<keyword evidence="3" id="KW-0677">Repeat</keyword>
<evidence type="ECO:0000259" key="9">
    <source>
        <dbReference type="Pfam" id="PF13962"/>
    </source>
</evidence>
<evidence type="ECO:0000256" key="5">
    <source>
        <dbReference type="ARBA" id="ARBA00023043"/>
    </source>
</evidence>
<name>R0FC85_9BRAS</name>
<evidence type="ECO:0000313" key="10">
    <source>
        <dbReference type="EMBL" id="EOA19692.1"/>
    </source>
</evidence>
<evidence type="ECO:0000256" key="7">
    <source>
        <dbReference type="PROSITE-ProRule" id="PRU00023"/>
    </source>
</evidence>
<dbReference type="SMART" id="SM00248">
    <property type="entry name" value="ANK"/>
    <property type="match status" value="8"/>
</dbReference>
<dbReference type="InterPro" id="IPR036770">
    <property type="entry name" value="Ankyrin_rpt-contain_sf"/>
</dbReference>
<comment type="subcellular location">
    <subcellularLocation>
        <location evidence="1">Membrane</location>
        <topology evidence="1">Multi-pass membrane protein</topology>
    </subcellularLocation>
</comment>
<feature type="transmembrane region" description="Helical" evidence="8">
    <location>
        <begin position="498"/>
        <end position="521"/>
    </location>
</feature>
<dbReference type="SUPFAM" id="SSF48403">
    <property type="entry name" value="Ankyrin repeat"/>
    <property type="match status" value="1"/>
</dbReference>
<sequence length="600" mass="66417">MDSSEVDRIEAQGSLPDFYTNIRLSDLFNIPGEYVPMCPQIHSAVSAGKKEWVEKLKSYGKPMACLKSEQGDSVLHVAAVWGRLELVKSIVSECPCLLLELDSRDQLPLHVAARAGHVDVVNALVATLTSVLAKSSEEEKQNLNLYVAKDINGDTPLHLALKSPRVKTVGRLVDAYQQASFHANKDGISPLHLAVEAGKVIVVTAMSKTTDNNKQDSQLEGRKCLVHAALKAKNTVSIGFYEGVCNLLDRSTKSVYVCNDDGSFPIHIAAEKFHPRVLREILKRCPDSKYLLNKHGQNIFHIAAMSGRAAGFLYLHFRRFNRDLMEKQDVDGNTPLHLATLKWRPRSLFLLLFLNQGKWIHMRNNCGLTALDIAESNLQPNYIFIERVTLVVLLYFNRKSITKPSDPPAGDKVKDYINTLLVVAALVATVTFAAGFTIPGGFNSSGPKLGSATLANDRKLVYFMVFDILAMQSSILTIATLIWAQLGDPALVQKSLNVALPSLFFALLCMPVAFYCGVFVAFSHVKGLMIFLDITSVVFVFTMLFILGPHVLLQIPGLPGGIFGLYFMQFLYFFNEDSYKKAPAPKISGRNHLIQEKESS</sequence>
<keyword evidence="6 8" id="KW-0472">Membrane</keyword>
<feature type="transmembrane region" description="Helical" evidence="8">
    <location>
        <begin position="416"/>
        <end position="439"/>
    </location>
</feature>
<dbReference type="AlphaFoldDB" id="R0FC85"/>
<dbReference type="Proteomes" id="UP000029121">
    <property type="component" value="Unassembled WGS sequence"/>
</dbReference>
<keyword evidence="5 7" id="KW-0040">ANK repeat</keyword>
<dbReference type="PANTHER" id="PTHR24186:SF46">
    <property type="entry name" value="PROTEIN ACCELERATED CELL DEATH 6-LIKE"/>
    <property type="match status" value="1"/>
</dbReference>
<dbReference type="eggNOG" id="KOG0504">
    <property type="taxonomic scope" value="Eukaryota"/>
</dbReference>
<keyword evidence="4 8" id="KW-1133">Transmembrane helix</keyword>
<feature type="transmembrane region" description="Helical" evidence="8">
    <location>
        <begin position="553"/>
        <end position="574"/>
    </location>
</feature>
<organism evidence="10 11">
    <name type="scientific">Capsella rubella</name>
    <dbReference type="NCBI Taxonomy" id="81985"/>
    <lineage>
        <taxon>Eukaryota</taxon>
        <taxon>Viridiplantae</taxon>
        <taxon>Streptophyta</taxon>
        <taxon>Embryophyta</taxon>
        <taxon>Tracheophyta</taxon>
        <taxon>Spermatophyta</taxon>
        <taxon>Magnoliopsida</taxon>
        <taxon>eudicotyledons</taxon>
        <taxon>Gunneridae</taxon>
        <taxon>Pentapetalae</taxon>
        <taxon>rosids</taxon>
        <taxon>malvids</taxon>
        <taxon>Brassicales</taxon>
        <taxon>Brassicaceae</taxon>
        <taxon>Camelineae</taxon>
        <taxon>Capsella</taxon>
    </lineage>
</organism>
<dbReference type="STRING" id="81985.R0FC85"/>
<accession>R0FC85</accession>
<feature type="domain" description="PGG" evidence="9">
    <location>
        <begin position="412"/>
        <end position="520"/>
    </location>
</feature>
<keyword evidence="2 8" id="KW-0812">Transmembrane</keyword>
<evidence type="ECO:0000256" key="6">
    <source>
        <dbReference type="ARBA" id="ARBA00023136"/>
    </source>
</evidence>
<proteinExistence type="predicted"/>
<evidence type="ECO:0000256" key="8">
    <source>
        <dbReference type="SAM" id="Phobius"/>
    </source>
</evidence>
<evidence type="ECO:0000256" key="4">
    <source>
        <dbReference type="ARBA" id="ARBA00022989"/>
    </source>
</evidence>
<dbReference type="EMBL" id="KB870810">
    <property type="protein sequence ID" value="EOA19692.1"/>
    <property type="molecule type" value="Genomic_DNA"/>
</dbReference>
<feature type="repeat" description="ANK" evidence="7">
    <location>
        <begin position="104"/>
        <end position="136"/>
    </location>
</feature>